<dbReference type="SUPFAM" id="SSF53098">
    <property type="entry name" value="Ribonuclease H-like"/>
    <property type="match status" value="1"/>
</dbReference>
<evidence type="ECO:0000256" key="5">
    <source>
        <dbReference type="ARBA" id="ARBA00012180"/>
    </source>
</evidence>
<evidence type="ECO:0000256" key="9">
    <source>
        <dbReference type="ARBA" id="ARBA00022801"/>
    </source>
</evidence>
<evidence type="ECO:0000313" key="14">
    <source>
        <dbReference type="Proteomes" id="UP000007471"/>
    </source>
</evidence>
<gene>
    <name evidence="13" type="ordered locus">Mesci_3838</name>
</gene>
<dbReference type="GO" id="GO:0046872">
    <property type="term" value="F:metal ion binding"/>
    <property type="evidence" value="ECO:0007669"/>
    <property type="project" value="UniProtKB-KW"/>
</dbReference>
<dbReference type="GO" id="GO:0043137">
    <property type="term" value="P:DNA replication, removal of RNA primer"/>
    <property type="evidence" value="ECO:0007669"/>
    <property type="project" value="TreeGrafter"/>
</dbReference>
<sequence length="276" mass="30047">MKYVWPAGLEPLRKWLVAQGVDTKSIVSERQAAFFVQKLSDQRIKFPADRTAPHFPLLKKLQDIICTGAATPRPVPTRGQPFVAKKKGKARPSHGQTHEMPSDALVIYCDGCCEPNPGVGGWGFAVYRDGVEIDASFGGAATATNNTMELTGLLMALAWVAASAPAEPAVIYCDSQYAVKGLNEWVPGWKAKGWKRKGGNASEKNQSIANLALWQAIDRARDELQFIKVKWVKGHAGAVGNERADELAGQGREQAVPAPVSPLDLIRQQLDYSSRI</sequence>
<dbReference type="OrthoDB" id="8082643at2"/>
<keyword evidence="8" id="KW-0255">Endonuclease</keyword>
<evidence type="ECO:0000256" key="8">
    <source>
        <dbReference type="ARBA" id="ARBA00022759"/>
    </source>
</evidence>
<dbReference type="PATRIC" id="fig|765698.3.peg.4336"/>
<dbReference type="GO" id="GO:0003676">
    <property type="term" value="F:nucleic acid binding"/>
    <property type="evidence" value="ECO:0007669"/>
    <property type="project" value="InterPro"/>
</dbReference>
<dbReference type="PANTHER" id="PTHR10642:SF26">
    <property type="entry name" value="RIBONUCLEASE H1"/>
    <property type="match status" value="1"/>
</dbReference>
<keyword evidence="7" id="KW-0479">Metal-binding</keyword>
<dbReference type="PANTHER" id="PTHR10642">
    <property type="entry name" value="RIBONUCLEASE H1"/>
    <property type="match status" value="1"/>
</dbReference>
<organism evidence="13 14">
    <name type="scientific">Mesorhizobium ciceri biovar biserrulae (strain HAMBI 2942 / LMG 23838 / WSM1271)</name>
    <dbReference type="NCBI Taxonomy" id="765698"/>
    <lineage>
        <taxon>Bacteria</taxon>
        <taxon>Pseudomonadati</taxon>
        <taxon>Pseudomonadota</taxon>
        <taxon>Alphaproteobacteria</taxon>
        <taxon>Hyphomicrobiales</taxon>
        <taxon>Phyllobacteriaceae</taxon>
        <taxon>Mesorhizobium</taxon>
    </lineage>
</organism>
<evidence type="ECO:0000256" key="6">
    <source>
        <dbReference type="ARBA" id="ARBA00022722"/>
    </source>
</evidence>
<comment type="subunit">
    <text evidence="4">Monomer.</text>
</comment>
<dbReference type="InterPro" id="IPR036397">
    <property type="entry name" value="RNaseH_sf"/>
</dbReference>
<dbReference type="eggNOG" id="COG0328">
    <property type="taxonomic scope" value="Bacteria"/>
</dbReference>
<feature type="region of interest" description="Disordered" evidence="11">
    <location>
        <begin position="76"/>
        <end position="98"/>
    </location>
</feature>
<evidence type="ECO:0000256" key="3">
    <source>
        <dbReference type="ARBA" id="ARBA00005300"/>
    </source>
</evidence>
<proteinExistence type="inferred from homology"/>
<dbReference type="Gene3D" id="3.30.420.10">
    <property type="entry name" value="Ribonuclease H-like superfamily/Ribonuclease H"/>
    <property type="match status" value="1"/>
</dbReference>
<evidence type="ECO:0000313" key="13">
    <source>
        <dbReference type="EMBL" id="ADV12955.1"/>
    </source>
</evidence>
<dbReference type="InterPro" id="IPR002156">
    <property type="entry name" value="RNaseH_domain"/>
</dbReference>
<evidence type="ECO:0000256" key="2">
    <source>
        <dbReference type="ARBA" id="ARBA00001946"/>
    </source>
</evidence>
<dbReference type="InterPro" id="IPR022892">
    <property type="entry name" value="RNaseHI"/>
</dbReference>
<dbReference type="AlphaFoldDB" id="E8T7V4"/>
<name>E8T7V4_MESCW</name>
<protein>
    <recommendedName>
        <fullName evidence="5">ribonuclease H</fullName>
        <ecNumber evidence="5">3.1.26.4</ecNumber>
    </recommendedName>
</protein>
<dbReference type="STRING" id="765698.Mesci_3838"/>
<keyword evidence="9 13" id="KW-0378">Hydrolase</keyword>
<dbReference type="EMBL" id="CP002447">
    <property type="protein sequence ID" value="ADV12955.1"/>
    <property type="molecule type" value="Genomic_DNA"/>
</dbReference>
<keyword evidence="10" id="KW-0460">Magnesium</keyword>
<evidence type="ECO:0000256" key="1">
    <source>
        <dbReference type="ARBA" id="ARBA00000077"/>
    </source>
</evidence>
<dbReference type="PROSITE" id="PS50879">
    <property type="entry name" value="RNASE_H_1"/>
    <property type="match status" value="1"/>
</dbReference>
<dbReference type="InterPro" id="IPR012337">
    <property type="entry name" value="RNaseH-like_sf"/>
</dbReference>
<evidence type="ECO:0000256" key="10">
    <source>
        <dbReference type="ARBA" id="ARBA00022842"/>
    </source>
</evidence>
<dbReference type="Proteomes" id="UP000007471">
    <property type="component" value="Chromosome"/>
</dbReference>
<evidence type="ECO:0000256" key="11">
    <source>
        <dbReference type="SAM" id="MobiDB-lite"/>
    </source>
</evidence>
<dbReference type="RefSeq" id="WP_013531621.1">
    <property type="nucleotide sequence ID" value="NC_014923.1"/>
</dbReference>
<comment type="cofactor">
    <cofactor evidence="2">
        <name>Mg(2+)</name>
        <dbReference type="ChEBI" id="CHEBI:18420"/>
    </cofactor>
</comment>
<dbReference type="HOGENOM" id="CLU_030894_6_1_5"/>
<keyword evidence="6" id="KW-0540">Nuclease</keyword>
<accession>E8T7V4</accession>
<feature type="domain" description="RNase H type-1" evidence="12">
    <location>
        <begin position="101"/>
        <end position="253"/>
    </location>
</feature>
<evidence type="ECO:0000256" key="7">
    <source>
        <dbReference type="ARBA" id="ARBA00022723"/>
    </source>
</evidence>
<dbReference type="GO" id="GO:0004523">
    <property type="term" value="F:RNA-DNA hybrid ribonuclease activity"/>
    <property type="evidence" value="ECO:0007669"/>
    <property type="project" value="UniProtKB-EC"/>
</dbReference>
<dbReference type="Pfam" id="PF00075">
    <property type="entry name" value="RNase_H"/>
    <property type="match status" value="1"/>
</dbReference>
<dbReference type="EC" id="3.1.26.4" evidence="5"/>
<dbReference type="CDD" id="cd09278">
    <property type="entry name" value="RNase_HI_prokaryote_like"/>
    <property type="match status" value="1"/>
</dbReference>
<comment type="catalytic activity">
    <reaction evidence="1">
        <text>Endonucleolytic cleavage to 5'-phosphomonoester.</text>
        <dbReference type="EC" id="3.1.26.4"/>
    </reaction>
</comment>
<evidence type="ECO:0000256" key="4">
    <source>
        <dbReference type="ARBA" id="ARBA00011245"/>
    </source>
</evidence>
<dbReference type="KEGG" id="mci:Mesci_3838"/>
<reference evidence="14" key="1">
    <citation type="submission" date="2011-01" db="EMBL/GenBank/DDBJ databases">
        <title>Complete sequence of chromosome of Mesorhizobium ciceri bv. biserrulae WSM1271.</title>
        <authorList>
            <person name="Lucas S."/>
            <person name="Copeland A."/>
            <person name="Lapidus A."/>
            <person name="Cheng J.-F."/>
            <person name="Goodwin L."/>
            <person name="Pitluck S."/>
            <person name="Teshima H."/>
            <person name="Detter J.C."/>
            <person name="Han C."/>
            <person name="Tapia R."/>
            <person name="Land M."/>
            <person name="Hauser L."/>
            <person name="Kyrpides N."/>
            <person name="Ivanova N."/>
            <person name="Nandasena K."/>
            <person name="Reeve W.G."/>
            <person name="Howieson J.G."/>
            <person name="O'Hara G."/>
            <person name="Tiwari R.P."/>
            <person name="Woyke T."/>
        </authorList>
    </citation>
    <scope>NUCLEOTIDE SEQUENCE [LARGE SCALE GENOMIC DNA]</scope>
    <source>
        <strain evidence="14">HAMBI 2942 / LMG 23838 / WSM1271</strain>
    </source>
</reference>
<dbReference type="InterPro" id="IPR050092">
    <property type="entry name" value="RNase_H"/>
</dbReference>
<evidence type="ECO:0000259" key="12">
    <source>
        <dbReference type="PROSITE" id="PS50879"/>
    </source>
</evidence>
<comment type="similarity">
    <text evidence="3">Belongs to the RNase H family.</text>
</comment>